<proteinExistence type="predicted"/>
<reference evidence="3" key="1">
    <citation type="submission" date="2015-03" db="EMBL/GenBank/DDBJ databases">
        <authorList>
            <person name="Nijsse Bart"/>
        </authorList>
    </citation>
    <scope>NUCLEOTIDE SEQUENCE [LARGE SCALE GENOMIC DNA]</scope>
</reference>
<gene>
    <name evidence="2" type="ORF">SpAn4DRAFT_4843</name>
</gene>
<evidence type="ECO:0000313" key="2">
    <source>
        <dbReference type="EMBL" id="CQR69978.1"/>
    </source>
</evidence>
<dbReference type="Proteomes" id="UP000049855">
    <property type="component" value="Unassembled WGS sequence"/>
</dbReference>
<keyword evidence="3" id="KW-1185">Reference proteome</keyword>
<name>A0A0U1KRD2_9FIRM</name>
<sequence>MVKGNIWGGVGQLIYVIFGSAVWADMKFQPGIDACSLMHFNK</sequence>
<keyword evidence="1" id="KW-0472">Membrane</keyword>
<dbReference type="EMBL" id="CTRP01000001">
    <property type="protein sequence ID" value="CQR69978.1"/>
    <property type="molecule type" value="Genomic_DNA"/>
</dbReference>
<organism evidence="2 3">
    <name type="scientific">Sporomusa ovata</name>
    <dbReference type="NCBI Taxonomy" id="2378"/>
    <lineage>
        <taxon>Bacteria</taxon>
        <taxon>Bacillati</taxon>
        <taxon>Bacillota</taxon>
        <taxon>Negativicutes</taxon>
        <taxon>Selenomonadales</taxon>
        <taxon>Sporomusaceae</taxon>
        <taxon>Sporomusa</taxon>
    </lineage>
</organism>
<evidence type="ECO:0000256" key="1">
    <source>
        <dbReference type="SAM" id="Phobius"/>
    </source>
</evidence>
<keyword evidence="1" id="KW-1133">Transmembrane helix</keyword>
<keyword evidence="1" id="KW-0812">Transmembrane</keyword>
<feature type="transmembrane region" description="Helical" evidence="1">
    <location>
        <begin position="6"/>
        <end position="24"/>
    </location>
</feature>
<protein>
    <submittedName>
        <fullName evidence="2">Uncharacterized protein</fullName>
    </submittedName>
</protein>
<accession>A0A0U1KRD2</accession>
<dbReference type="AlphaFoldDB" id="A0A0U1KRD2"/>
<evidence type="ECO:0000313" key="3">
    <source>
        <dbReference type="Proteomes" id="UP000049855"/>
    </source>
</evidence>